<dbReference type="HOGENOM" id="CLU_1277857_0_0_1"/>
<dbReference type="EMBL" id="JH921428">
    <property type="protein sequence ID" value="EKD21259.1"/>
    <property type="molecule type" value="Genomic_DNA"/>
</dbReference>
<dbReference type="InParanoid" id="K1Y808"/>
<evidence type="ECO:0000313" key="1">
    <source>
        <dbReference type="EMBL" id="EKD21259.1"/>
    </source>
</evidence>
<protein>
    <submittedName>
        <fullName evidence="1">Uncharacterized protein</fullName>
    </submittedName>
</protein>
<dbReference type="AlphaFoldDB" id="K1Y808"/>
<evidence type="ECO:0000313" key="2">
    <source>
        <dbReference type="Proteomes" id="UP000006753"/>
    </source>
</evidence>
<dbReference type="KEGG" id="mbe:MBM_00372"/>
<keyword evidence="2" id="KW-1185">Reference proteome</keyword>
<organism evidence="1 2">
    <name type="scientific">Marssonina brunnea f. sp. multigermtubi (strain MB_m1)</name>
    <name type="common">Marssonina leaf spot fungus</name>
    <dbReference type="NCBI Taxonomy" id="1072389"/>
    <lineage>
        <taxon>Eukaryota</taxon>
        <taxon>Fungi</taxon>
        <taxon>Dikarya</taxon>
        <taxon>Ascomycota</taxon>
        <taxon>Pezizomycotina</taxon>
        <taxon>Leotiomycetes</taxon>
        <taxon>Helotiales</taxon>
        <taxon>Drepanopezizaceae</taxon>
        <taxon>Drepanopeziza</taxon>
    </lineage>
</organism>
<sequence length="216" mass="23512">MPKTILDQNLSFQHVFQTNQTQSANATRRRQLAILGFKLTRCGRFSVPLCKLGLFLFTAVTKIKTKQSKTILNDGDATRAQLTEKNNGIWRLNDTQHRDKRPHNAPARAAFTDGALQKSPVADSSQSPRDLCSAVELEVALMWATFPADNSDGYVAGRGLDAGPMHAGLTYSTLDSGFVAHTAAAGHGMAWQAISTARETGGMRKAAVDPLFVRRV</sequence>
<gene>
    <name evidence="1" type="ORF">MBM_00372</name>
</gene>
<accession>K1Y808</accession>
<name>K1Y808_MARBU</name>
<proteinExistence type="predicted"/>
<reference evidence="1 2" key="1">
    <citation type="journal article" date="2012" name="BMC Genomics">
        <title>Sequencing the genome of Marssonina brunnea reveals fungus-poplar co-evolution.</title>
        <authorList>
            <person name="Zhu S."/>
            <person name="Cao Y.-Z."/>
            <person name="Jiang C."/>
            <person name="Tan B.-Y."/>
            <person name="Wang Z."/>
            <person name="Feng S."/>
            <person name="Zhang L."/>
            <person name="Su X.-H."/>
            <person name="Brejova B."/>
            <person name="Vinar T."/>
            <person name="Xu M."/>
            <person name="Wang M.-X."/>
            <person name="Zhang S.-G."/>
            <person name="Huang M.-R."/>
            <person name="Wu R."/>
            <person name="Zhou Y."/>
        </authorList>
    </citation>
    <scope>NUCLEOTIDE SEQUENCE [LARGE SCALE GENOMIC DNA]</scope>
    <source>
        <strain evidence="1 2">MB_m1</strain>
    </source>
</reference>
<dbReference type="Proteomes" id="UP000006753">
    <property type="component" value="Unassembled WGS sequence"/>
</dbReference>